<dbReference type="AlphaFoldDB" id="A0A210QM00"/>
<dbReference type="EMBL" id="NEDP02002959">
    <property type="protein sequence ID" value="OWF49750.1"/>
    <property type="molecule type" value="Genomic_DNA"/>
</dbReference>
<dbReference type="InterPro" id="IPR001128">
    <property type="entry name" value="Cyt_P450"/>
</dbReference>
<dbReference type="Proteomes" id="UP000242188">
    <property type="component" value="Unassembled WGS sequence"/>
</dbReference>
<dbReference type="GO" id="GO:0004497">
    <property type="term" value="F:monooxygenase activity"/>
    <property type="evidence" value="ECO:0007669"/>
    <property type="project" value="UniProtKB-KW"/>
</dbReference>
<protein>
    <submittedName>
        <fullName evidence="6">Cytochrome P450 4F6</fullName>
    </submittedName>
</protein>
<dbReference type="PANTHER" id="PTHR24291">
    <property type="entry name" value="CYTOCHROME P450 FAMILY 4"/>
    <property type="match status" value="1"/>
</dbReference>
<keyword evidence="2 3" id="KW-0349">Heme</keyword>
<dbReference type="PRINTS" id="PR00463">
    <property type="entry name" value="EP450I"/>
</dbReference>
<accession>A0A210QM00</accession>
<keyword evidence="5" id="KW-1133">Transmembrane helix</keyword>
<sequence length="561" mass="64912">MISLLKTPTVAVKRPIEETVSPSDLSKSDHVNAPPPLRRRNSMEDDTMAAKAAHFEVMYLAMAGLIEIVLALVVGYGLWNVVPVLWRYYTFCQLIKPFKSSYKPHWFWGHLRYFTDTTSLSDTFATMMEKDTMKMSVNWIAFIPNLQAIHPDTAAIILKLSEPKPKGRGQPYSLFLPFIGEGLVVSSGQKWERNRKLLTPAFHFDVLRPYVNIYNDVADTLLDKFAKQMSESPNSIEITDHINKATLDVILRCSLSYEGNIQEQENHPYIEAIHEITRLTIERVRIPWHFLSWELFKRSANGRNYLKHVNYIHGFADEIIEKRRKALADDPSILQRKRKLDFLDILMTAKDEQGAGLTDMEIRDEVDTFMFGGHDTTKAALSWAIYNLGKYPEEQDKLFHEVCEVTGVRKNIEWEDLGKLQKMTMFLKENLRMYPPGLTTSRLLTKPLDIEGVTIPVGSLISVNMMAIHYRPDIFPNPTEFRPDRFLPENTENRHPYAFLPFSAGPRNCIGQNFSMNEQRVFLSRLLKRFKVVLDEDHEVYPIPTLISRPKNGIKVWFEER</sequence>
<dbReference type="GO" id="GO:0016705">
    <property type="term" value="F:oxidoreductase activity, acting on paired donors, with incorporation or reduction of molecular oxygen"/>
    <property type="evidence" value="ECO:0007669"/>
    <property type="project" value="InterPro"/>
</dbReference>
<evidence type="ECO:0000313" key="7">
    <source>
        <dbReference type="Proteomes" id="UP000242188"/>
    </source>
</evidence>
<dbReference type="CDD" id="cd20659">
    <property type="entry name" value="CYP4B_4F-like"/>
    <property type="match status" value="1"/>
</dbReference>
<keyword evidence="2 3" id="KW-0408">Iron</keyword>
<comment type="caution">
    <text evidence="6">The sequence shown here is derived from an EMBL/GenBank/DDBJ whole genome shotgun (WGS) entry which is preliminary data.</text>
</comment>
<keyword evidence="3" id="KW-0503">Monooxygenase</keyword>
<evidence type="ECO:0000313" key="6">
    <source>
        <dbReference type="EMBL" id="OWF49750.1"/>
    </source>
</evidence>
<dbReference type="InterPro" id="IPR002401">
    <property type="entry name" value="Cyt_P450_E_grp-I"/>
</dbReference>
<evidence type="ECO:0000256" key="3">
    <source>
        <dbReference type="RuleBase" id="RU000461"/>
    </source>
</evidence>
<dbReference type="InterPro" id="IPR036396">
    <property type="entry name" value="Cyt_P450_sf"/>
</dbReference>
<feature type="region of interest" description="Disordered" evidence="4">
    <location>
        <begin position="21"/>
        <end position="43"/>
    </location>
</feature>
<dbReference type="Pfam" id="PF00067">
    <property type="entry name" value="p450"/>
    <property type="match status" value="1"/>
</dbReference>
<evidence type="ECO:0000256" key="5">
    <source>
        <dbReference type="SAM" id="Phobius"/>
    </source>
</evidence>
<dbReference type="InterPro" id="IPR050196">
    <property type="entry name" value="Cytochrome_P450_Monoox"/>
</dbReference>
<dbReference type="InterPro" id="IPR017972">
    <property type="entry name" value="Cyt_P450_CS"/>
</dbReference>
<name>A0A210QM00_MIZYE</name>
<keyword evidence="7" id="KW-1185">Reference proteome</keyword>
<dbReference type="GO" id="GO:0020037">
    <property type="term" value="F:heme binding"/>
    <property type="evidence" value="ECO:0007669"/>
    <property type="project" value="InterPro"/>
</dbReference>
<dbReference type="GO" id="GO:0005506">
    <property type="term" value="F:iron ion binding"/>
    <property type="evidence" value="ECO:0007669"/>
    <property type="project" value="InterPro"/>
</dbReference>
<dbReference type="PRINTS" id="PR00385">
    <property type="entry name" value="P450"/>
</dbReference>
<dbReference type="STRING" id="6573.A0A210QM00"/>
<keyword evidence="3" id="KW-0560">Oxidoreductase</keyword>
<dbReference type="Gene3D" id="1.10.630.10">
    <property type="entry name" value="Cytochrome P450"/>
    <property type="match status" value="1"/>
</dbReference>
<keyword evidence="2 3" id="KW-0479">Metal-binding</keyword>
<gene>
    <name evidence="6" type="ORF">KP79_PYT22507</name>
</gene>
<evidence type="ECO:0000256" key="4">
    <source>
        <dbReference type="SAM" id="MobiDB-lite"/>
    </source>
</evidence>
<comment type="similarity">
    <text evidence="1 3">Belongs to the cytochrome P450 family.</text>
</comment>
<dbReference type="OrthoDB" id="1470350at2759"/>
<evidence type="ECO:0000256" key="2">
    <source>
        <dbReference type="PIRSR" id="PIRSR602401-1"/>
    </source>
</evidence>
<evidence type="ECO:0000256" key="1">
    <source>
        <dbReference type="ARBA" id="ARBA00010617"/>
    </source>
</evidence>
<organism evidence="6 7">
    <name type="scientific">Mizuhopecten yessoensis</name>
    <name type="common">Japanese scallop</name>
    <name type="synonym">Patinopecten yessoensis</name>
    <dbReference type="NCBI Taxonomy" id="6573"/>
    <lineage>
        <taxon>Eukaryota</taxon>
        <taxon>Metazoa</taxon>
        <taxon>Spiralia</taxon>
        <taxon>Lophotrochozoa</taxon>
        <taxon>Mollusca</taxon>
        <taxon>Bivalvia</taxon>
        <taxon>Autobranchia</taxon>
        <taxon>Pteriomorphia</taxon>
        <taxon>Pectinida</taxon>
        <taxon>Pectinoidea</taxon>
        <taxon>Pectinidae</taxon>
        <taxon>Mizuhopecten</taxon>
    </lineage>
</organism>
<reference evidence="6 7" key="1">
    <citation type="journal article" date="2017" name="Nat. Ecol. Evol.">
        <title>Scallop genome provides insights into evolution of bilaterian karyotype and development.</title>
        <authorList>
            <person name="Wang S."/>
            <person name="Zhang J."/>
            <person name="Jiao W."/>
            <person name="Li J."/>
            <person name="Xun X."/>
            <person name="Sun Y."/>
            <person name="Guo X."/>
            <person name="Huan P."/>
            <person name="Dong B."/>
            <person name="Zhang L."/>
            <person name="Hu X."/>
            <person name="Sun X."/>
            <person name="Wang J."/>
            <person name="Zhao C."/>
            <person name="Wang Y."/>
            <person name="Wang D."/>
            <person name="Huang X."/>
            <person name="Wang R."/>
            <person name="Lv J."/>
            <person name="Li Y."/>
            <person name="Zhang Z."/>
            <person name="Liu B."/>
            <person name="Lu W."/>
            <person name="Hui Y."/>
            <person name="Liang J."/>
            <person name="Zhou Z."/>
            <person name="Hou R."/>
            <person name="Li X."/>
            <person name="Liu Y."/>
            <person name="Li H."/>
            <person name="Ning X."/>
            <person name="Lin Y."/>
            <person name="Zhao L."/>
            <person name="Xing Q."/>
            <person name="Dou J."/>
            <person name="Li Y."/>
            <person name="Mao J."/>
            <person name="Guo H."/>
            <person name="Dou H."/>
            <person name="Li T."/>
            <person name="Mu C."/>
            <person name="Jiang W."/>
            <person name="Fu Q."/>
            <person name="Fu X."/>
            <person name="Miao Y."/>
            <person name="Liu J."/>
            <person name="Yu Q."/>
            <person name="Li R."/>
            <person name="Liao H."/>
            <person name="Li X."/>
            <person name="Kong Y."/>
            <person name="Jiang Z."/>
            <person name="Chourrout D."/>
            <person name="Li R."/>
            <person name="Bao Z."/>
        </authorList>
    </citation>
    <scope>NUCLEOTIDE SEQUENCE [LARGE SCALE GENOMIC DNA]</scope>
    <source>
        <strain evidence="6 7">PY_sf001</strain>
    </source>
</reference>
<proteinExistence type="inferred from homology"/>
<dbReference type="SUPFAM" id="SSF48264">
    <property type="entry name" value="Cytochrome P450"/>
    <property type="match status" value="1"/>
</dbReference>
<dbReference type="PROSITE" id="PS00086">
    <property type="entry name" value="CYTOCHROME_P450"/>
    <property type="match status" value="1"/>
</dbReference>
<comment type="cofactor">
    <cofactor evidence="2">
        <name>heme</name>
        <dbReference type="ChEBI" id="CHEBI:30413"/>
    </cofactor>
</comment>
<keyword evidence="5" id="KW-0472">Membrane</keyword>
<dbReference type="PANTHER" id="PTHR24291:SF201">
    <property type="entry name" value="CYTOCHROME P450, FAMILY 4, SUBFAMILY B, POLYPEPTIDE 7"/>
    <property type="match status" value="1"/>
</dbReference>
<keyword evidence="5" id="KW-0812">Transmembrane</keyword>
<feature type="transmembrane region" description="Helical" evidence="5">
    <location>
        <begin position="57"/>
        <end position="79"/>
    </location>
</feature>
<feature type="binding site" description="axial binding residue" evidence="2">
    <location>
        <position position="509"/>
    </location>
    <ligand>
        <name>heme</name>
        <dbReference type="ChEBI" id="CHEBI:30413"/>
    </ligand>
    <ligandPart>
        <name>Fe</name>
        <dbReference type="ChEBI" id="CHEBI:18248"/>
    </ligandPart>
</feature>